<name>A0ABN2T9J1_9MICO</name>
<comment type="cofactor">
    <cofactor evidence="1">
        <name>Fe(2+)</name>
        <dbReference type="ChEBI" id="CHEBI:29033"/>
    </cofactor>
</comment>
<protein>
    <submittedName>
        <fullName evidence="7">Alpha-ketoglutarate-dependent dioxygenase AlkB</fullName>
    </submittedName>
</protein>
<feature type="domain" description="Fe2OG dioxygenase" evidence="6">
    <location>
        <begin position="106"/>
        <end position="209"/>
    </location>
</feature>
<evidence type="ECO:0000256" key="4">
    <source>
        <dbReference type="ARBA" id="ARBA00023002"/>
    </source>
</evidence>
<evidence type="ECO:0000256" key="1">
    <source>
        <dbReference type="ARBA" id="ARBA00001954"/>
    </source>
</evidence>
<keyword evidence="8" id="KW-1185">Reference proteome</keyword>
<dbReference type="SUPFAM" id="SSF51197">
    <property type="entry name" value="Clavaminate synthase-like"/>
    <property type="match status" value="1"/>
</dbReference>
<dbReference type="Gene3D" id="2.60.120.590">
    <property type="entry name" value="Alpha-ketoglutarate-dependent dioxygenase AlkB-like"/>
    <property type="match status" value="1"/>
</dbReference>
<dbReference type="InterPro" id="IPR027450">
    <property type="entry name" value="AlkB-like"/>
</dbReference>
<organism evidence="7 8">
    <name type="scientific">Brevibacterium samyangense</name>
    <dbReference type="NCBI Taxonomy" id="366888"/>
    <lineage>
        <taxon>Bacteria</taxon>
        <taxon>Bacillati</taxon>
        <taxon>Actinomycetota</taxon>
        <taxon>Actinomycetes</taxon>
        <taxon>Micrococcales</taxon>
        <taxon>Brevibacteriaceae</taxon>
        <taxon>Brevibacterium</taxon>
    </lineage>
</organism>
<dbReference type="PROSITE" id="PS51471">
    <property type="entry name" value="FE2OG_OXY"/>
    <property type="match status" value="1"/>
</dbReference>
<dbReference type="InterPro" id="IPR037151">
    <property type="entry name" value="AlkB-like_sf"/>
</dbReference>
<keyword evidence="5" id="KW-0408">Iron</keyword>
<gene>
    <name evidence="7" type="ORF">GCM10009755_09100</name>
</gene>
<evidence type="ECO:0000259" key="6">
    <source>
        <dbReference type="PROSITE" id="PS51471"/>
    </source>
</evidence>
<accession>A0ABN2T9J1</accession>
<comment type="caution">
    <text evidence="7">The sequence shown here is derived from an EMBL/GenBank/DDBJ whole genome shotgun (WGS) entry which is preliminary data.</text>
</comment>
<keyword evidence="4" id="KW-0560">Oxidoreductase</keyword>
<dbReference type="RefSeq" id="WP_344307382.1">
    <property type="nucleotide sequence ID" value="NZ_BAAANO010000008.1"/>
</dbReference>
<dbReference type="PANTHER" id="PTHR16557:SF2">
    <property type="entry name" value="NUCLEIC ACID DIOXYGENASE ALKBH1"/>
    <property type="match status" value="1"/>
</dbReference>
<evidence type="ECO:0000256" key="3">
    <source>
        <dbReference type="ARBA" id="ARBA00022964"/>
    </source>
</evidence>
<proteinExistence type="predicted"/>
<dbReference type="InterPro" id="IPR004574">
    <property type="entry name" value="Alkb"/>
</dbReference>
<reference evidence="7 8" key="1">
    <citation type="journal article" date="2019" name="Int. J. Syst. Evol. Microbiol.">
        <title>The Global Catalogue of Microorganisms (GCM) 10K type strain sequencing project: providing services to taxonomists for standard genome sequencing and annotation.</title>
        <authorList>
            <consortium name="The Broad Institute Genomics Platform"/>
            <consortium name="The Broad Institute Genome Sequencing Center for Infectious Disease"/>
            <person name="Wu L."/>
            <person name="Ma J."/>
        </authorList>
    </citation>
    <scope>NUCLEOTIDE SEQUENCE [LARGE SCALE GENOMIC DNA]</scope>
    <source>
        <strain evidence="7 8">JCM 14546</strain>
    </source>
</reference>
<evidence type="ECO:0000256" key="5">
    <source>
        <dbReference type="ARBA" id="ARBA00023004"/>
    </source>
</evidence>
<dbReference type="GO" id="GO:0051213">
    <property type="term" value="F:dioxygenase activity"/>
    <property type="evidence" value="ECO:0007669"/>
    <property type="project" value="UniProtKB-KW"/>
</dbReference>
<sequence>MDGLFSRTRTEVAPGAVHVPDWLPRDAQRDLVRACRRWATGPIPMRHQVLPGGGVMSVKSVCLGWEWDAYTYVRELRGVPVPPVPPELRALATRALAEVGYTPDFDAEIALVNFYDDAARMGMHQDRDEESRAPVVSISLGDSCRFRFGNTEHRGQPYTDLTLESGDLFVFGGPSRLAYHGVVRTFPGTGPTDIDLPRGRLNITIREKG</sequence>
<evidence type="ECO:0000256" key="2">
    <source>
        <dbReference type="ARBA" id="ARBA00022723"/>
    </source>
</evidence>
<evidence type="ECO:0000313" key="7">
    <source>
        <dbReference type="EMBL" id="GAA2002506.1"/>
    </source>
</evidence>
<dbReference type="EMBL" id="BAAANO010000008">
    <property type="protein sequence ID" value="GAA2002506.1"/>
    <property type="molecule type" value="Genomic_DNA"/>
</dbReference>
<keyword evidence="2" id="KW-0479">Metal-binding</keyword>
<keyword evidence="3 7" id="KW-0223">Dioxygenase</keyword>
<dbReference type="Proteomes" id="UP001500755">
    <property type="component" value="Unassembled WGS sequence"/>
</dbReference>
<evidence type="ECO:0000313" key="8">
    <source>
        <dbReference type="Proteomes" id="UP001500755"/>
    </source>
</evidence>
<dbReference type="PANTHER" id="PTHR16557">
    <property type="entry name" value="ALKYLATED DNA REPAIR PROTEIN ALKB-RELATED"/>
    <property type="match status" value="1"/>
</dbReference>
<dbReference type="InterPro" id="IPR005123">
    <property type="entry name" value="Oxoglu/Fe-dep_dioxygenase_dom"/>
</dbReference>
<dbReference type="Pfam" id="PF13532">
    <property type="entry name" value="2OG-FeII_Oxy_2"/>
    <property type="match status" value="1"/>
</dbReference>